<reference evidence="3 4" key="1">
    <citation type="submission" date="2015-07" db="EMBL/GenBank/DDBJ databases">
        <authorList>
            <person name="Ju K.-S."/>
            <person name="Doroghazi J.R."/>
            <person name="Metcalf W.W."/>
        </authorList>
    </citation>
    <scope>NUCLEOTIDE SEQUENCE [LARGE SCALE GENOMIC DNA]</scope>
    <source>
        <strain evidence="3 4">NRRL B-3589</strain>
    </source>
</reference>
<dbReference type="Pfam" id="PF00582">
    <property type="entry name" value="Usp"/>
    <property type="match status" value="2"/>
</dbReference>
<protein>
    <recommendedName>
        <fullName evidence="2">UspA domain-containing protein</fullName>
    </recommendedName>
</protein>
<dbReference type="InterPro" id="IPR006016">
    <property type="entry name" value="UspA"/>
</dbReference>
<feature type="domain" description="UspA" evidence="2">
    <location>
        <begin position="2"/>
        <end position="145"/>
    </location>
</feature>
<evidence type="ECO:0000259" key="2">
    <source>
        <dbReference type="Pfam" id="PF00582"/>
    </source>
</evidence>
<sequence length="295" mass="30680">MVVGFDGSDPAVRALDHAAGEAVRREASLEIVCGWPWGVHPAPDFGLAEGGGADDAAEGPGNSLYGRARRAMDLATERVRTRFPHLAVTPALTTESAAHALLRCGRSAALTVVGTRGHGGFTGLLLGSVSLRVAAHCTGPLTVVRGTADAEHGTVLVGLASDADADALRFAFEEAERRGAGLRVLHAWHFPAAPTGGPPSLDHSSWEDVAALRKAAEAVPRYAAAPLRDAFPGVDVRTDVVCQSAGHALVEASLDADVIVLAAHRRPRRMGLQLGPVTHALLHHAHCPVSLVPTD</sequence>
<dbReference type="EMBL" id="LGUT01002993">
    <property type="protein sequence ID" value="KOG86176.1"/>
    <property type="molecule type" value="Genomic_DNA"/>
</dbReference>
<dbReference type="PANTHER" id="PTHR46268:SF6">
    <property type="entry name" value="UNIVERSAL STRESS PROTEIN UP12"/>
    <property type="match status" value="1"/>
</dbReference>
<organism evidence="3 4">
    <name type="scientific">Streptomyces varsoviensis</name>
    <dbReference type="NCBI Taxonomy" id="67373"/>
    <lineage>
        <taxon>Bacteria</taxon>
        <taxon>Bacillati</taxon>
        <taxon>Actinomycetota</taxon>
        <taxon>Actinomycetes</taxon>
        <taxon>Kitasatosporales</taxon>
        <taxon>Streptomycetaceae</taxon>
        <taxon>Streptomyces</taxon>
    </lineage>
</organism>
<dbReference type="PANTHER" id="PTHR46268">
    <property type="entry name" value="STRESS RESPONSE PROTEIN NHAX"/>
    <property type="match status" value="1"/>
</dbReference>
<feature type="domain" description="UspA" evidence="2">
    <location>
        <begin position="154"/>
        <end position="293"/>
    </location>
</feature>
<name>A0ABR5IYE9_9ACTN</name>
<proteinExistence type="inferred from homology"/>
<dbReference type="InterPro" id="IPR014729">
    <property type="entry name" value="Rossmann-like_a/b/a_fold"/>
</dbReference>
<dbReference type="Gene3D" id="3.40.50.620">
    <property type="entry name" value="HUPs"/>
    <property type="match status" value="2"/>
</dbReference>
<evidence type="ECO:0000313" key="4">
    <source>
        <dbReference type="Proteomes" id="UP000037020"/>
    </source>
</evidence>
<dbReference type="PRINTS" id="PR01438">
    <property type="entry name" value="UNVRSLSTRESS"/>
</dbReference>
<keyword evidence="4" id="KW-1185">Reference proteome</keyword>
<evidence type="ECO:0000313" key="3">
    <source>
        <dbReference type="EMBL" id="KOG86176.1"/>
    </source>
</evidence>
<gene>
    <name evidence="3" type="ORF">ADK38_32525</name>
</gene>
<dbReference type="Proteomes" id="UP000037020">
    <property type="component" value="Unassembled WGS sequence"/>
</dbReference>
<dbReference type="SUPFAM" id="SSF52402">
    <property type="entry name" value="Adenine nucleotide alpha hydrolases-like"/>
    <property type="match status" value="2"/>
</dbReference>
<evidence type="ECO:0000256" key="1">
    <source>
        <dbReference type="ARBA" id="ARBA00008791"/>
    </source>
</evidence>
<comment type="similarity">
    <text evidence="1">Belongs to the universal stress protein A family.</text>
</comment>
<comment type="caution">
    <text evidence="3">The sequence shown here is derived from an EMBL/GenBank/DDBJ whole genome shotgun (WGS) entry which is preliminary data.</text>
</comment>
<dbReference type="InterPro" id="IPR006015">
    <property type="entry name" value="Universal_stress_UspA"/>
</dbReference>
<accession>A0ABR5IYE9</accession>